<protein>
    <submittedName>
        <fullName evidence="2">Uncharacterized protein</fullName>
    </submittedName>
</protein>
<proteinExistence type="predicted"/>
<reference evidence="2" key="1">
    <citation type="submission" date="2018-11" db="EMBL/GenBank/DDBJ databases">
        <authorList>
            <consortium name="Pathogen Informatics"/>
        </authorList>
    </citation>
    <scope>NUCLEOTIDE SEQUENCE</scope>
</reference>
<evidence type="ECO:0000256" key="1">
    <source>
        <dbReference type="SAM" id="MobiDB-lite"/>
    </source>
</evidence>
<organism evidence="2 3">
    <name type="scientific">Protopolystoma xenopodis</name>
    <dbReference type="NCBI Taxonomy" id="117903"/>
    <lineage>
        <taxon>Eukaryota</taxon>
        <taxon>Metazoa</taxon>
        <taxon>Spiralia</taxon>
        <taxon>Lophotrochozoa</taxon>
        <taxon>Platyhelminthes</taxon>
        <taxon>Monogenea</taxon>
        <taxon>Polyopisthocotylea</taxon>
        <taxon>Polystomatidea</taxon>
        <taxon>Polystomatidae</taxon>
        <taxon>Protopolystoma</taxon>
    </lineage>
</organism>
<evidence type="ECO:0000313" key="3">
    <source>
        <dbReference type="Proteomes" id="UP000784294"/>
    </source>
</evidence>
<accession>A0A448X1R9</accession>
<dbReference type="AlphaFoldDB" id="A0A448X1R9"/>
<feature type="compositionally biased region" description="Polar residues" evidence="1">
    <location>
        <begin position="7"/>
        <end position="23"/>
    </location>
</feature>
<dbReference type="Proteomes" id="UP000784294">
    <property type="component" value="Unassembled WGS sequence"/>
</dbReference>
<keyword evidence="3" id="KW-1185">Reference proteome</keyword>
<comment type="caution">
    <text evidence="2">The sequence shown here is derived from an EMBL/GenBank/DDBJ whole genome shotgun (WGS) entry which is preliminary data.</text>
</comment>
<gene>
    <name evidence="2" type="ORF">PXEA_LOCUS19416</name>
</gene>
<dbReference type="EMBL" id="CAAALY010077314">
    <property type="protein sequence ID" value="VEL25976.1"/>
    <property type="molecule type" value="Genomic_DNA"/>
</dbReference>
<sequence>MYEGRSALNTPTTRQIKAQHSSTEAGALQPFDVTLNSTLAPPTRHMLRQYFVNQPSLLICKSHHEMAHTKRVWKVGQKHTEEATEEFVKSGTPPVKMKFDCIYPVANNLRMTTDSTCLLWLEYRRKHCLLGSRPLSTQQGRHVARFPRMTSGWVDGTFPVDIPIHCRLGSLHFLIGSSPDVTSSHLHSVFFTARLVVFAVSSLRSFFWHFGYFFVTSSCLVHFQSTDLVINFRTSLLVALTAGAHGDVRTTVAFGSRGHLTCSRTARRLVSVDVGTRRTAGLLACAKGVNSK</sequence>
<evidence type="ECO:0000313" key="2">
    <source>
        <dbReference type="EMBL" id="VEL25976.1"/>
    </source>
</evidence>
<feature type="region of interest" description="Disordered" evidence="1">
    <location>
        <begin position="1"/>
        <end position="23"/>
    </location>
</feature>
<name>A0A448X1R9_9PLAT</name>